<dbReference type="PANTHER" id="PTHR33265">
    <property type="entry name" value="AVR9/CF-9 RAPIDLY ELICITED PROTEIN-RELATED"/>
    <property type="match status" value="1"/>
</dbReference>
<accession>A0A5N6RE49</accession>
<proteinExistence type="predicted"/>
<dbReference type="EMBL" id="CM017326">
    <property type="protein sequence ID" value="KAE8077293.1"/>
    <property type="molecule type" value="Genomic_DNA"/>
</dbReference>
<dbReference type="Pfam" id="PF05553">
    <property type="entry name" value="DUF761"/>
    <property type="match status" value="1"/>
</dbReference>
<reference evidence="1 2" key="1">
    <citation type="submission" date="2019-06" db="EMBL/GenBank/DDBJ databases">
        <title>A chromosomal-level reference genome of Carpinus fangiana (Coryloideae, Betulaceae).</title>
        <authorList>
            <person name="Yang X."/>
            <person name="Wang Z."/>
            <person name="Zhang L."/>
            <person name="Hao G."/>
            <person name="Liu J."/>
            <person name="Yang Y."/>
        </authorList>
    </citation>
    <scope>NUCLEOTIDE SEQUENCE [LARGE SCALE GENOMIC DNA]</scope>
    <source>
        <strain evidence="1">Cfa_2016G</strain>
        <tissue evidence="1">Leaf</tissue>
    </source>
</reference>
<dbReference type="AlphaFoldDB" id="A0A5N6RE49"/>
<evidence type="ECO:0008006" key="3">
    <source>
        <dbReference type="Google" id="ProtNLM"/>
    </source>
</evidence>
<evidence type="ECO:0000313" key="1">
    <source>
        <dbReference type="EMBL" id="KAE8077293.1"/>
    </source>
</evidence>
<sequence length="157" mass="18693">MPRKRLPFLQKLSNLLKVSILVAKMRKPVIPKLIFLKKARRLKKFKLLKHYNYGFLEEYQFSASSTPLIHYHKNHFKSRRLRDIYSMFFLCACLGSLRAEKGDADYRLESLPALPAIAGQFLEPFDSGDEEDSVDQRAERFIRRFYEEMRMQRQESL</sequence>
<protein>
    <recommendedName>
        <fullName evidence="3">Cotton fiber protein</fullName>
    </recommendedName>
</protein>
<dbReference type="Proteomes" id="UP000327013">
    <property type="component" value="Chromosome 6"/>
</dbReference>
<dbReference type="OrthoDB" id="1936669at2759"/>
<dbReference type="PANTHER" id="PTHR33265:SF10">
    <property type="entry name" value="OS01G0133200 PROTEIN"/>
    <property type="match status" value="1"/>
</dbReference>
<organism evidence="1 2">
    <name type="scientific">Carpinus fangiana</name>
    <dbReference type="NCBI Taxonomy" id="176857"/>
    <lineage>
        <taxon>Eukaryota</taxon>
        <taxon>Viridiplantae</taxon>
        <taxon>Streptophyta</taxon>
        <taxon>Embryophyta</taxon>
        <taxon>Tracheophyta</taxon>
        <taxon>Spermatophyta</taxon>
        <taxon>Magnoliopsida</taxon>
        <taxon>eudicotyledons</taxon>
        <taxon>Gunneridae</taxon>
        <taxon>Pentapetalae</taxon>
        <taxon>rosids</taxon>
        <taxon>fabids</taxon>
        <taxon>Fagales</taxon>
        <taxon>Betulaceae</taxon>
        <taxon>Carpinus</taxon>
    </lineage>
</organism>
<keyword evidence="2" id="KW-1185">Reference proteome</keyword>
<gene>
    <name evidence="1" type="ORF">FH972_015866</name>
</gene>
<dbReference type="InterPro" id="IPR008480">
    <property type="entry name" value="DUF761_pln"/>
</dbReference>
<evidence type="ECO:0000313" key="2">
    <source>
        <dbReference type="Proteomes" id="UP000327013"/>
    </source>
</evidence>
<name>A0A5N6RE49_9ROSI</name>